<dbReference type="RefSeq" id="WP_246016663.1">
    <property type="nucleotide sequence ID" value="NZ_QRDZ01000020.1"/>
</dbReference>
<dbReference type="PANTHER" id="PTHR43227">
    <property type="entry name" value="BLL4140 PROTEIN"/>
    <property type="match status" value="1"/>
</dbReference>
<dbReference type="GO" id="GO:0055085">
    <property type="term" value="P:transmembrane transport"/>
    <property type="evidence" value="ECO:0007669"/>
    <property type="project" value="InterPro"/>
</dbReference>
<evidence type="ECO:0000313" key="10">
    <source>
        <dbReference type="Proteomes" id="UP000256977"/>
    </source>
</evidence>
<comment type="similarity">
    <text evidence="7">Belongs to the binding-protein-dependent transport system permease family.</text>
</comment>
<keyword evidence="10" id="KW-1185">Reference proteome</keyword>
<evidence type="ECO:0000256" key="7">
    <source>
        <dbReference type="RuleBase" id="RU363032"/>
    </source>
</evidence>
<feature type="transmembrane region" description="Helical" evidence="7">
    <location>
        <begin position="220"/>
        <end position="244"/>
    </location>
</feature>
<dbReference type="CDD" id="cd06261">
    <property type="entry name" value="TM_PBP2"/>
    <property type="match status" value="1"/>
</dbReference>
<dbReference type="GO" id="GO:0005886">
    <property type="term" value="C:plasma membrane"/>
    <property type="evidence" value="ECO:0007669"/>
    <property type="project" value="UniProtKB-SubCell"/>
</dbReference>
<feature type="transmembrane region" description="Helical" evidence="7">
    <location>
        <begin position="173"/>
        <end position="199"/>
    </location>
</feature>
<accession>A0A3D9IUZ9</accession>
<dbReference type="Gene3D" id="1.10.3720.10">
    <property type="entry name" value="MetI-like"/>
    <property type="match status" value="1"/>
</dbReference>
<evidence type="ECO:0000259" key="8">
    <source>
        <dbReference type="PROSITE" id="PS50928"/>
    </source>
</evidence>
<keyword evidence="4 7" id="KW-0812">Transmembrane</keyword>
<feature type="transmembrane region" description="Helical" evidence="7">
    <location>
        <begin position="24"/>
        <end position="44"/>
    </location>
</feature>
<evidence type="ECO:0000256" key="3">
    <source>
        <dbReference type="ARBA" id="ARBA00022475"/>
    </source>
</evidence>
<dbReference type="InterPro" id="IPR000515">
    <property type="entry name" value="MetI-like"/>
</dbReference>
<keyword evidence="2 7" id="KW-0813">Transport</keyword>
<dbReference type="Proteomes" id="UP000256977">
    <property type="component" value="Unassembled WGS sequence"/>
</dbReference>
<evidence type="ECO:0000313" key="9">
    <source>
        <dbReference type="EMBL" id="RED65349.1"/>
    </source>
</evidence>
<evidence type="ECO:0000256" key="1">
    <source>
        <dbReference type="ARBA" id="ARBA00004651"/>
    </source>
</evidence>
<keyword evidence="5 7" id="KW-1133">Transmembrane helix</keyword>
<dbReference type="SUPFAM" id="SSF161098">
    <property type="entry name" value="MetI-like"/>
    <property type="match status" value="1"/>
</dbReference>
<dbReference type="Pfam" id="PF00528">
    <property type="entry name" value="BPD_transp_1"/>
    <property type="match status" value="1"/>
</dbReference>
<feature type="transmembrane region" description="Helical" evidence="7">
    <location>
        <begin position="124"/>
        <end position="141"/>
    </location>
</feature>
<dbReference type="PANTHER" id="PTHR43227:SF11">
    <property type="entry name" value="BLL4140 PROTEIN"/>
    <property type="match status" value="1"/>
</dbReference>
<dbReference type="InterPro" id="IPR035906">
    <property type="entry name" value="MetI-like_sf"/>
</dbReference>
<dbReference type="EMBL" id="QRDZ01000020">
    <property type="protein sequence ID" value="RED65349.1"/>
    <property type="molecule type" value="Genomic_DNA"/>
</dbReference>
<dbReference type="PROSITE" id="PS50928">
    <property type="entry name" value="ABC_TM1"/>
    <property type="match status" value="1"/>
</dbReference>
<dbReference type="AlphaFoldDB" id="A0A3D9IUZ9"/>
<protein>
    <submittedName>
        <fullName evidence="9">Putative aldouronate transport system permease protein</fullName>
    </submittedName>
</protein>
<evidence type="ECO:0000256" key="5">
    <source>
        <dbReference type="ARBA" id="ARBA00022989"/>
    </source>
</evidence>
<organism evidence="9 10">
    <name type="scientific">Cohnella phaseoli</name>
    <dbReference type="NCBI Taxonomy" id="456490"/>
    <lineage>
        <taxon>Bacteria</taxon>
        <taxon>Bacillati</taxon>
        <taxon>Bacillota</taxon>
        <taxon>Bacilli</taxon>
        <taxon>Bacillales</taxon>
        <taxon>Paenibacillaceae</taxon>
        <taxon>Cohnella</taxon>
    </lineage>
</organism>
<proteinExistence type="inferred from homology"/>
<evidence type="ECO:0000256" key="2">
    <source>
        <dbReference type="ARBA" id="ARBA00022448"/>
    </source>
</evidence>
<keyword evidence="6 7" id="KW-0472">Membrane</keyword>
<sequence length="314" mass="35807">MEEKLERKRLNGTSLRRELWNNRYLYLFVVPGVIWFLIFCYQPMYGVLIAFKDYDILEGVFASEWVGLANFKEFFNSPNFQVILTNSIAISLLKMLFGFPAPIILAILLNEVRNRVFKRVTQTISYLPFFVSWVVVAGIWYELFSTDGGVVNNLLVSLGVIKEPIFWFGNPDLFWGMVVASDIWKGIGFGTIIYLASIVSVNMDQYESAVIDGANRLRQIWHITLPAIRPTIILLFILNMAGILDAGFEQVYVFQNSMVLDKAEIIDTYVMKMGIFRAQYELATAVGVFKSIIGMMALFAVNFLVKKLGEDGIF</sequence>
<dbReference type="InterPro" id="IPR050809">
    <property type="entry name" value="UgpAE/MalFG_permease"/>
</dbReference>
<gene>
    <name evidence="9" type="ORF">DFP98_12099</name>
</gene>
<evidence type="ECO:0000256" key="6">
    <source>
        <dbReference type="ARBA" id="ARBA00023136"/>
    </source>
</evidence>
<reference evidence="9 10" key="1">
    <citation type="submission" date="2018-07" db="EMBL/GenBank/DDBJ databases">
        <title>Genomic Encyclopedia of Type Strains, Phase III (KMG-III): the genomes of soil and plant-associated and newly described type strains.</title>
        <authorList>
            <person name="Whitman W."/>
        </authorList>
    </citation>
    <scope>NUCLEOTIDE SEQUENCE [LARGE SCALE GENOMIC DNA]</scope>
    <source>
        <strain evidence="9 10">CECT 7287</strain>
    </source>
</reference>
<name>A0A3D9IUZ9_9BACL</name>
<comment type="caution">
    <text evidence="9">The sequence shown here is derived from an EMBL/GenBank/DDBJ whole genome shotgun (WGS) entry which is preliminary data.</text>
</comment>
<feature type="transmembrane region" description="Helical" evidence="7">
    <location>
        <begin position="88"/>
        <end position="112"/>
    </location>
</feature>
<feature type="transmembrane region" description="Helical" evidence="7">
    <location>
        <begin position="282"/>
        <end position="305"/>
    </location>
</feature>
<feature type="domain" description="ABC transmembrane type-1" evidence="8">
    <location>
        <begin position="84"/>
        <end position="301"/>
    </location>
</feature>
<evidence type="ECO:0000256" key="4">
    <source>
        <dbReference type="ARBA" id="ARBA00022692"/>
    </source>
</evidence>
<comment type="subcellular location">
    <subcellularLocation>
        <location evidence="1 7">Cell membrane</location>
        <topology evidence="1 7">Multi-pass membrane protein</topology>
    </subcellularLocation>
</comment>
<keyword evidence="3" id="KW-1003">Cell membrane</keyword>